<organism evidence="1 2">
    <name type="scientific">Aspergillus kawachii</name>
    <name type="common">White koji mold</name>
    <name type="synonym">Aspergillus awamori var. kawachi</name>
    <dbReference type="NCBI Taxonomy" id="1069201"/>
    <lineage>
        <taxon>Eukaryota</taxon>
        <taxon>Fungi</taxon>
        <taxon>Dikarya</taxon>
        <taxon>Ascomycota</taxon>
        <taxon>Pezizomycotina</taxon>
        <taxon>Eurotiomycetes</taxon>
        <taxon>Eurotiomycetidae</taxon>
        <taxon>Eurotiales</taxon>
        <taxon>Aspergillaceae</taxon>
        <taxon>Aspergillus</taxon>
        <taxon>Aspergillus subgen. Circumdati</taxon>
    </lineage>
</organism>
<sequence>MRYFLRPPRSGSTLEYLQTKTKSVHKFLAGISGATVSDALAVESKFQTSAPAHVRLGCSSVPSRPRIVSSRRGKTTGGLI</sequence>
<dbReference type="EMBL" id="BCWF01000001">
    <property type="protein sequence ID" value="GAT18531.1"/>
    <property type="molecule type" value="Genomic_DNA"/>
</dbReference>
<gene>
    <name evidence="1" type="ORF">RIB2604_00100240</name>
</gene>
<evidence type="ECO:0000313" key="2">
    <source>
        <dbReference type="Proteomes" id="UP000075230"/>
    </source>
</evidence>
<dbReference type="Proteomes" id="UP000075230">
    <property type="component" value="Unassembled WGS sequence"/>
</dbReference>
<evidence type="ECO:0000313" key="1">
    <source>
        <dbReference type="EMBL" id="GAT18531.1"/>
    </source>
</evidence>
<protein>
    <submittedName>
        <fullName evidence="1">Acetyltransferase, GNAT family</fullName>
    </submittedName>
</protein>
<reference evidence="1 2" key="1">
    <citation type="journal article" date="2016" name="DNA Res.">
        <title>Genome sequence of Aspergillus luchuensis NBRC 4314.</title>
        <authorList>
            <person name="Yamada O."/>
            <person name="Machida M."/>
            <person name="Hosoyama A."/>
            <person name="Goto M."/>
            <person name="Takahashi T."/>
            <person name="Futagami T."/>
            <person name="Yamagata Y."/>
            <person name="Takeuchi M."/>
            <person name="Kobayashi T."/>
            <person name="Koike H."/>
            <person name="Abe K."/>
            <person name="Asai K."/>
            <person name="Arita M."/>
            <person name="Fujita N."/>
            <person name="Fukuda K."/>
            <person name="Higa K."/>
            <person name="Horikawa H."/>
            <person name="Ishikawa T."/>
            <person name="Jinno K."/>
            <person name="Kato Y."/>
            <person name="Kirimura K."/>
            <person name="Mizutani O."/>
            <person name="Nakasone K."/>
            <person name="Sano M."/>
            <person name="Shiraishi Y."/>
            <person name="Tsukahara M."/>
            <person name="Gomi K."/>
        </authorList>
    </citation>
    <scope>NUCLEOTIDE SEQUENCE [LARGE SCALE GENOMIC DNA]</scope>
    <source>
        <strain evidence="1 2">RIB 2604</strain>
    </source>
</reference>
<dbReference type="AlphaFoldDB" id="A0A146EY25"/>
<dbReference type="GO" id="GO:0016740">
    <property type="term" value="F:transferase activity"/>
    <property type="evidence" value="ECO:0007669"/>
    <property type="project" value="UniProtKB-KW"/>
</dbReference>
<reference evidence="2" key="2">
    <citation type="submission" date="2016-02" db="EMBL/GenBank/DDBJ databases">
        <title>Genome sequencing of Aspergillus luchuensis NBRC 4314.</title>
        <authorList>
            <person name="Yamada O."/>
        </authorList>
    </citation>
    <scope>NUCLEOTIDE SEQUENCE [LARGE SCALE GENOMIC DNA]</scope>
    <source>
        <strain evidence="2">RIB 2604</strain>
    </source>
</reference>
<name>A0A146EY25_ASPKA</name>
<accession>A0A146EY25</accession>
<proteinExistence type="predicted"/>
<keyword evidence="1" id="KW-0808">Transferase</keyword>
<comment type="caution">
    <text evidence="1">The sequence shown here is derived from an EMBL/GenBank/DDBJ whole genome shotgun (WGS) entry which is preliminary data.</text>
</comment>